<dbReference type="Proteomes" id="UP000694300">
    <property type="component" value="Unassembled WGS sequence"/>
</dbReference>
<dbReference type="RefSeq" id="WP_218595145.1">
    <property type="nucleotide sequence ID" value="NZ_JADQDE010000273.1"/>
</dbReference>
<keyword evidence="1" id="KW-0472">Membrane</keyword>
<keyword evidence="3" id="KW-1185">Reference proteome</keyword>
<proteinExistence type="predicted"/>
<reference evidence="2 3" key="1">
    <citation type="submission" date="2020-11" db="EMBL/GenBank/DDBJ databases">
        <title>Pseudonocardia abyssalis sp. nov. and Pseudonocardia oceani sp. nov., description and phylogenomic analysis of two novel actinomycetes isolated from the deep Southern Ocean.</title>
        <authorList>
            <person name="Parra J."/>
        </authorList>
    </citation>
    <scope>NUCLEOTIDE SEQUENCE [LARGE SCALE GENOMIC DNA]</scope>
    <source>
        <strain evidence="3">KRD185</strain>
    </source>
</reference>
<evidence type="ECO:0000313" key="2">
    <source>
        <dbReference type="EMBL" id="MBW0126619.1"/>
    </source>
</evidence>
<accession>A0ABS6U395</accession>
<organism evidence="2 3">
    <name type="scientific">Pseudonocardia oceani</name>
    <dbReference type="NCBI Taxonomy" id="2792013"/>
    <lineage>
        <taxon>Bacteria</taxon>
        <taxon>Bacillati</taxon>
        <taxon>Actinomycetota</taxon>
        <taxon>Actinomycetes</taxon>
        <taxon>Pseudonocardiales</taxon>
        <taxon>Pseudonocardiaceae</taxon>
        <taxon>Pseudonocardia</taxon>
    </lineage>
</organism>
<evidence type="ECO:0000313" key="3">
    <source>
        <dbReference type="Proteomes" id="UP000694300"/>
    </source>
</evidence>
<evidence type="ECO:0000256" key="1">
    <source>
        <dbReference type="SAM" id="Phobius"/>
    </source>
</evidence>
<feature type="transmembrane region" description="Helical" evidence="1">
    <location>
        <begin position="12"/>
        <end position="32"/>
    </location>
</feature>
<keyword evidence="1" id="KW-1133">Transmembrane helix</keyword>
<sequence>MARRHLGDRLCSTTLHLVLAGLVLLIAAILLARHLAPNLAGLCRSWSVPALGWSRH</sequence>
<gene>
    <name evidence="2" type="ORF">I4I82_02810</name>
</gene>
<name>A0ABS6U395_9PSEU</name>
<protein>
    <submittedName>
        <fullName evidence="2">Uncharacterized protein</fullName>
    </submittedName>
</protein>
<keyword evidence="1" id="KW-0812">Transmembrane</keyword>
<dbReference type="EMBL" id="JADQDF010000001">
    <property type="protein sequence ID" value="MBW0126619.1"/>
    <property type="molecule type" value="Genomic_DNA"/>
</dbReference>
<comment type="caution">
    <text evidence="2">The sequence shown here is derived from an EMBL/GenBank/DDBJ whole genome shotgun (WGS) entry which is preliminary data.</text>
</comment>